<evidence type="ECO:0000313" key="2">
    <source>
        <dbReference type="EMBL" id="SIQ27806.1"/>
    </source>
</evidence>
<evidence type="ECO:0008006" key="4">
    <source>
        <dbReference type="Google" id="ProtNLM"/>
    </source>
</evidence>
<sequence>MKISRWAGVLALTATSALAADPEMGQQLYQDVAIERTIKGQHYTDANCETCHQASFYQRNDRKVSSIAALEAYVEGCNTNLDVGWFPDEVADVAAWLNQEYYRFE</sequence>
<feature type="chain" id="PRO_5009937962" description="Cytochrome c domain-containing protein" evidence="1">
    <location>
        <begin position="20"/>
        <end position="105"/>
    </location>
</feature>
<dbReference type="GO" id="GO:0009055">
    <property type="term" value="F:electron transfer activity"/>
    <property type="evidence" value="ECO:0007669"/>
    <property type="project" value="InterPro"/>
</dbReference>
<dbReference type="SUPFAM" id="SSF46626">
    <property type="entry name" value="Cytochrome c"/>
    <property type="match status" value="1"/>
</dbReference>
<dbReference type="Proteomes" id="UP000186895">
    <property type="component" value="Unassembled WGS sequence"/>
</dbReference>
<dbReference type="InterPro" id="IPR036909">
    <property type="entry name" value="Cyt_c-like_dom_sf"/>
</dbReference>
<dbReference type="STRING" id="49186.SAMN05421647_103315"/>
<accession>A0A1N6RGI5</accession>
<keyword evidence="1" id="KW-0732">Signal</keyword>
<evidence type="ECO:0000256" key="1">
    <source>
        <dbReference type="SAM" id="SignalP"/>
    </source>
</evidence>
<feature type="signal peptide" evidence="1">
    <location>
        <begin position="1"/>
        <end position="19"/>
    </location>
</feature>
<protein>
    <recommendedName>
        <fullName evidence="4">Cytochrome c domain-containing protein</fullName>
    </recommendedName>
</protein>
<evidence type="ECO:0000313" key="3">
    <source>
        <dbReference type="Proteomes" id="UP000186895"/>
    </source>
</evidence>
<gene>
    <name evidence="2" type="ORF">SAMN05421647_103315</name>
</gene>
<name>A0A1N6RGI5_9GAMM</name>
<dbReference type="GO" id="GO:0020037">
    <property type="term" value="F:heme binding"/>
    <property type="evidence" value="ECO:0007669"/>
    <property type="project" value="InterPro"/>
</dbReference>
<dbReference type="EMBL" id="FTMN01000003">
    <property type="protein sequence ID" value="SIQ27806.1"/>
    <property type="molecule type" value="Genomic_DNA"/>
</dbReference>
<proteinExistence type="predicted"/>
<dbReference type="RefSeq" id="WP_076462482.1">
    <property type="nucleotide sequence ID" value="NZ_FTMN01000003.1"/>
</dbReference>
<organism evidence="2 3">
    <name type="scientific">Marinobacterium stanieri</name>
    <dbReference type="NCBI Taxonomy" id="49186"/>
    <lineage>
        <taxon>Bacteria</taxon>
        <taxon>Pseudomonadati</taxon>
        <taxon>Pseudomonadota</taxon>
        <taxon>Gammaproteobacteria</taxon>
        <taxon>Oceanospirillales</taxon>
        <taxon>Oceanospirillaceae</taxon>
        <taxon>Marinobacterium</taxon>
    </lineage>
</organism>
<dbReference type="AlphaFoldDB" id="A0A1N6RGI5"/>
<keyword evidence="3" id="KW-1185">Reference proteome</keyword>
<reference evidence="2 3" key="1">
    <citation type="submission" date="2017-01" db="EMBL/GenBank/DDBJ databases">
        <authorList>
            <person name="Mah S.A."/>
            <person name="Swanson W.J."/>
            <person name="Moy G.W."/>
            <person name="Vacquier V.D."/>
        </authorList>
    </citation>
    <scope>NUCLEOTIDE SEQUENCE [LARGE SCALE GENOMIC DNA]</scope>
    <source>
        <strain evidence="2 3">DSM 7027</strain>
    </source>
</reference>
<dbReference type="eggNOG" id="COG2010">
    <property type="taxonomic scope" value="Bacteria"/>
</dbReference>